<protein>
    <recommendedName>
        <fullName evidence="7">ORC6 first cyclin-like domain-containing protein</fullName>
    </recommendedName>
</protein>
<keyword evidence="5" id="KW-0539">Nucleus</keyword>
<evidence type="ECO:0000313" key="9">
    <source>
        <dbReference type="Proteomes" id="UP000039046"/>
    </source>
</evidence>
<dbReference type="Proteomes" id="UP000039046">
    <property type="component" value="Unassembled WGS sequence"/>
</dbReference>
<dbReference type="OrthoDB" id="5367324at2759"/>
<evidence type="ECO:0000256" key="5">
    <source>
        <dbReference type="ARBA" id="ARBA00023242"/>
    </source>
</evidence>
<organism evidence="8 9">
    <name type="scientific">[Torrubiella] hemipterigena</name>
    <dbReference type="NCBI Taxonomy" id="1531966"/>
    <lineage>
        <taxon>Eukaryota</taxon>
        <taxon>Fungi</taxon>
        <taxon>Dikarya</taxon>
        <taxon>Ascomycota</taxon>
        <taxon>Pezizomycotina</taxon>
        <taxon>Sordariomycetes</taxon>
        <taxon>Hypocreomycetidae</taxon>
        <taxon>Hypocreales</taxon>
        <taxon>Clavicipitaceae</taxon>
        <taxon>Clavicipitaceae incertae sedis</taxon>
        <taxon>'Torrubiella' clade</taxon>
    </lineage>
</organism>
<comment type="similarity">
    <text evidence="2">Belongs to the ORC6 family.</text>
</comment>
<feature type="compositionally biased region" description="Low complexity" evidence="6">
    <location>
        <begin position="99"/>
        <end position="109"/>
    </location>
</feature>
<comment type="subcellular location">
    <subcellularLocation>
        <location evidence="1">Nucleus</location>
    </subcellularLocation>
</comment>
<accession>A0A0A1T2Z3</accession>
<dbReference type="HOGENOM" id="CLU_045412_0_0_1"/>
<keyword evidence="9" id="KW-1185">Reference proteome</keyword>
<feature type="region of interest" description="Disordered" evidence="6">
    <location>
        <begin position="97"/>
        <end position="162"/>
    </location>
</feature>
<dbReference type="GO" id="GO:0003677">
    <property type="term" value="F:DNA binding"/>
    <property type="evidence" value="ECO:0007669"/>
    <property type="project" value="UniProtKB-KW"/>
</dbReference>
<dbReference type="AlphaFoldDB" id="A0A0A1T2Z3"/>
<name>A0A0A1T2Z3_9HYPO</name>
<dbReference type="InterPro" id="IPR008721">
    <property type="entry name" value="ORC6_cyclin_first"/>
</dbReference>
<evidence type="ECO:0000256" key="3">
    <source>
        <dbReference type="ARBA" id="ARBA00022705"/>
    </source>
</evidence>
<dbReference type="GO" id="GO:0005664">
    <property type="term" value="C:nuclear origin of replication recognition complex"/>
    <property type="evidence" value="ECO:0007669"/>
    <property type="project" value="InterPro"/>
</dbReference>
<sequence length="381" mass="42184">MSRQIELALVSMLPTYNKDLPPQLVDLAGSLLAQSRSKASTLKAEEEIARQYACANIACERLKIVLDLPTIEPRPPIPPRIYKKLYQHLDNILPNAAGSRRSSMRTRTSLPAPVEFSTAPNSEARPIPSRATPTKEKALAQFKTTDGTPSRKPSTKKDDTETLRDGLHPWIAPAIRFMCSESDNKRIAPTVLAGAEIIACPGGRKTEDAWVNEHPTEMLVAIVHAVFIQLALLTSTDSEEEDLYTPMRKTVMELLNRARSEAVFIGMEEDGAWDGWVKLKVKDFDEATAYAKAAGWFDSDWFRNIVDVVSSGNNGKDAMDVEDTEIAAAGPGRRADTMFQERYDYLSEARIIDYKVWKATQLDRISQAIAAGAGNAMDIDS</sequence>
<feature type="domain" description="ORC6 first cyclin-like" evidence="7">
    <location>
        <begin position="9"/>
        <end position="95"/>
    </location>
</feature>
<reference evidence="8 9" key="1">
    <citation type="journal article" date="2015" name="Genome Announc.">
        <title>Draft Genome Sequence and Gene Annotation of the Entomopathogenic Fungus Verticillium hemipterigenum.</title>
        <authorList>
            <person name="Horn F."/>
            <person name="Habel A."/>
            <person name="Scharf D.H."/>
            <person name="Dworschak J."/>
            <person name="Brakhage A.A."/>
            <person name="Guthke R."/>
            <person name="Hertweck C."/>
            <person name="Linde J."/>
        </authorList>
    </citation>
    <scope>NUCLEOTIDE SEQUENCE [LARGE SCALE GENOMIC DNA]</scope>
</reference>
<keyword evidence="4" id="KW-0238">DNA-binding</keyword>
<evidence type="ECO:0000256" key="4">
    <source>
        <dbReference type="ARBA" id="ARBA00023125"/>
    </source>
</evidence>
<evidence type="ECO:0000256" key="2">
    <source>
        <dbReference type="ARBA" id="ARBA00010840"/>
    </source>
</evidence>
<evidence type="ECO:0000259" key="7">
    <source>
        <dbReference type="Pfam" id="PF05460"/>
    </source>
</evidence>
<feature type="compositionally biased region" description="Polar residues" evidence="6">
    <location>
        <begin position="142"/>
        <end position="152"/>
    </location>
</feature>
<keyword evidence="3" id="KW-0235">DNA replication</keyword>
<proteinExistence type="inferred from homology"/>
<evidence type="ECO:0000256" key="1">
    <source>
        <dbReference type="ARBA" id="ARBA00004123"/>
    </source>
</evidence>
<evidence type="ECO:0000256" key="6">
    <source>
        <dbReference type="SAM" id="MobiDB-lite"/>
    </source>
</evidence>
<gene>
    <name evidence="8" type="ORF">VHEMI07273</name>
</gene>
<dbReference type="GO" id="GO:0006260">
    <property type="term" value="P:DNA replication"/>
    <property type="evidence" value="ECO:0007669"/>
    <property type="project" value="UniProtKB-KW"/>
</dbReference>
<dbReference type="Pfam" id="PF05460">
    <property type="entry name" value="ORC6"/>
    <property type="match status" value="1"/>
</dbReference>
<dbReference type="STRING" id="1531966.A0A0A1T2Z3"/>
<evidence type="ECO:0000313" key="8">
    <source>
        <dbReference type="EMBL" id="CEJ91571.1"/>
    </source>
</evidence>
<dbReference type="EMBL" id="CDHN01000004">
    <property type="protein sequence ID" value="CEJ91571.1"/>
    <property type="molecule type" value="Genomic_DNA"/>
</dbReference>